<accession>A0A426X7A0</accession>
<evidence type="ECO:0000313" key="1">
    <source>
        <dbReference type="EMBL" id="RRT35338.1"/>
    </source>
</evidence>
<proteinExistence type="predicted"/>
<comment type="caution">
    <text evidence="1">The sequence shown here is derived from an EMBL/GenBank/DDBJ whole genome shotgun (WGS) entry which is preliminary data.</text>
</comment>
<organism evidence="1 2">
    <name type="scientific">Ensete ventricosum</name>
    <name type="common">Abyssinian banana</name>
    <name type="synonym">Musa ensete</name>
    <dbReference type="NCBI Taxonomy" id="4639"/>
    <lineage>
        <taxon>Eukaryota</taxon>
        <taxon>Viridiplantae</taxon>
        <taxon>Streptophyta</taxon>
        <taxon>Embryophyta</taxon>
        <taxon>Tracheophyta</taxon>
        <taxon>Spermatophyta</taxon>
        <taxon>Magnoliopsida</taxon>
        <taxon>Liliopsida</taxon>
        <taxon>Zingiberales</taxon>
        <taxon>Musaceae</taxon>
        <taxon>Ensete</taxon>
    </lineage>
</organism>
<gene>
    <name evidence="1" type="ORF">B296_00058420</name>
</gene>
<dbReference type="AlphaFoldDB" id="A0A426X7A0"/>
<reference evidence="1 2" key="1">
    <citation type="journal article" date="2014" name="Agronomy (Basel)">
        <title>A Draft Genome Sequence for Ensete ventricosum, the Drought-Tolerant Tree Against Hunger.</title>
        <authorList>
            <person name="Harrison J."/>
            <person name="Moore K.A."/>
            <person name="Paszkiewicz K."/>
            <person name="Jones T."/>
            <person name="Grant M."/>
            <person name="Ambacheew D."/>
            <person name="Muzemil S."/>
            <person name="Studholme D.J."/>
        </authorList>
    </citation>
    <scope>NUCLEOTIDE SEQUENCE [LARGE SCALE GENOMIC DNA]</scope>
</reference>
<sequence>MKGVDIEDGTCSKGTELFLERGQGHELLQRQEWDYVVPRVLHSDGVDSFCMVLKTKGASRHMHLISEKHLTEGLRRLNLRRQSWDQKALAWGKRMYWRVLLKNMP</sequence>
<protein>
    <submittedName>
        <fullName evidence="1">Uncharacterized protein</fullName>
    </submittedName>
</protein>
<dbReference type="Proteomes" id="UP000287651">
    <property type="component" value="Unassembled WGS sequence"/>
</dbReference>
<name>A0A426X7A0_ENSVE</name>
<dbReference type="EMBL" id="AMZH03025188">
    <property type="protein sequence ID" value="RRT35338.1"/>
    <property type="molecule type" value="Genomic_DNA"/>
</dbReference>
<evidence type="ECO:0000313" key="2">
    <source>
        <dbReference type="Proteomes" id="UP000287651"/>
    </source>
</evidence>